<dbReference type="InterPro" id="IPR007313">
    <property type="entry name" value="FxsA"/>
</dbReference>
<keyword evidence="1" id="KW-0812">Transmembrane</keyword>
<dbReference type="AlphaFoldDB" id="A0A165YJG4"/>
<proteinExistence type="predicted"/>
<keyword evidence="1" id="KW-0472">Membrane</keyword>
<reference evidence="2 3" key="1">
    <citation type="submission" date="2016-04" db="EMBL/GenBank/DDBJ databases">
        <title>Draft genome sequence of Aeribacillus pallidus 8m3 from petroleum reservoir.</title>
        <authorList>
            <person name="Poltaraus A.B."/>
            <person name="Nazina T.N."/>
            <person name="Tourova T.P."/>
            <person name="Malakho S.M."/>
            <person name="Korshunova A.V."/>
            <person name="Sokolova D.S."/>
        </authorList>
    </citation>
    <scope>NUCLEOTIDE SEQUENCE [LARGE SCALE GENOMIC DNA]</scope>
    <source>
        <strain evidence="2 3">8m3</strain>
    </source>
</reference>
<evidence type="ECO:0000313" key="2">
    <source>
        <dbReference type="EMBL" id="KZN97145.1"/>
    </source>
</evidence>
<gene>
    <name evidence="2" type="ORF">AZI98_06195</name>
</gene>
<feature type="transmembrane region" description="Helical" evidence="1">
    <location>
        <begin position="89"/>
        <end position="107"/>
    </location>
</feature>
<feature type="transmembrane region" description="Helical" evidence="1">
    <location>
        <begin position="26"/>
        <end position="46"/>
    </location>
</feature>
<comment type="caution">
    <text evidence="2">The sequence shown here is derived from an EMBL/GenBank/DDBJ whole genome shotgun (WGS) entry which is preliminary data.</text>
</comment>
<evidence type="ECO:0000256" key="1">
    <source>
        <dbReference type="SAM" id="Phobius"/>
    </source>
</evidence>
<name>A0A165YJG4_9BACI</name>
<dbReference type="STRING" id="33936.AZI98_06195"/>
<accession>A0A165YJG4</accession>
<organism evidence="2 3">
    <name type="scientific">Aeribacillus pallidus</name>
    <dbReference type="NCBI Taxonomy" id="33936"/>
    <lineage>
        <taxon>Bacteria</taxon>
        <taxon>Bacillati</taxon>
        <taxon>Bacillota</taxon>
        <taxon>Bacilli</taxon>
        <taxon>Bacillales</taxon>
        <taxon>Bacillaceae</taxon>
        <taxon>Aeribacillus</taxon>
    </lineage>
</organism>
<sequence length="129" mass="14328">MRTLLIFFIVAPACEIGVLLLSGKTIGVLPTVLLIILTGFVGAYLAKKQGMQAVRNLQKEIQYGRIPSNAILDAMAILVGGTMLLTPGFISDIVGLFLLFPITRNWVKPFLIQFIKKWIDKHTIHIIRP</sequence>
<dbReference type="PANTHER" id="PTHR35335:SF1">
    <property type="entry name" value="UPF0716 PROTEIN FXSA"/>
    <property type="match status" value="1"/>
</dbReference>
<dbReference type="OrthoDB" id="9792788at2"/>
<dbReference type="EMBL" id="LWBR01000013">
    <property type="protein sequence ID" value="KZN97145.1"/>
    <property type="molecule type" value="Genomic_DNA"/>
</dbReference>
<dbReference type="PANTHER" id="PTHR35335">
    <property type="entry name" value="UPF0716 PROTEIN FXSA"/>
    <property type="match status" value="1"/>
</dbReference>
<keyword evidence="1" id="KW-1133">Transmembrane helix</keyword>
<protein>
    <submittedName>
        <fullName evidence="2">Exlusion protein FxsA</fullName>
    </submittedName>
</protein>
<dbReference type="Pfam" id="PF04186">
    <property type="entry name" value="FxsA"/>
    <property type="match status" value="1"/>
</dbReference>
<dbReference type="RefSeq" id="WP_063387399.1">
    <property type="nucleotide sequence ID" value="NZ_LWBR01000013.1"/>
</dbReference>
<dbReference type="NCBIfam" id="NF008528">
    <property type="entry name" value="PRK11463.1-2"/>
    <property type="match status" value="1"/>
</dbReference>
<dbReference type="Proteomes" id="UP000076476">
    <property type="component" value="Unassembled WGS sequence"/>
</dbReference>
<keyword evidence="3" id="KW-1185">Reference proteome</keyword>
<dbReference type="GO" id="GO:0016020">
    <property type="term" value="C:membrane"/>
    <property type="evidence" value="ECO:0007669"/>
    <property type="project" value="InterPro"/>
</dbReference>
<evidence type="ECO:0000313" key="3">
    <source>
        <dbReference type="Proteomes" id="UP000076476"/>
    </source>
</evidence>